<feature type="domain" description="CRM" evidence="17">
    <location>
        <begin position="403"/>
        <end position="500"/>
    </location>
</feature>
<dbReference type="GO" id="GO:0006397">
    <property type="term" value="P:mRNA processing"/>
    <property type="evidence" value="ECO:0007669"/>
    <property type="project" value="UniProtKB-KW"/>
</dbReference>
<dbReference type="PANTHER" id="PTHR31846">
    <property type="entry name" value="CRS1 / YHBY (CRM) DOMAIN-CONTAINING PROTEIN"/>
    <property type="match status" value="1"/>
</dbReference>
<evidence type="ECO:0000313" key="18">
    <source>
        <dbReference type="EMBL" id="KAK1272070.1"/>
    </source>
</evidence>
<dbReference type="GO" id="GO:0000373">
    <property type="term" value="P:Group II intron splicing"/>
    <property type="evidence" value="ECO:0007669"/>
    <property type="project" value="UniProtKB-ARBA"/>
</dbReference>
<dbReference type="InterPro" id="IPR035920">
    <property type="entry name" value="YhbY-like_sf"/>
</dbReference>
<keyword evidence="19" id="KW-1185">Reference proteome</keyword>
<evidence type="ECO:0000256" key="16">
    <source>
        <dbReference type="SAM" id="MobiDB-lite"/>
    </source>
</evidence>
<reference evidence="18" key="1">
    <citation type="journal article" date="2023" name="Nat. Commun.">
        <title>Diploid and tetraploid genomes of Acorus and the evolution of monocots.</title>
        <authorList>
            <person name="Ma L."/>
            <person name="Liu K.W."/>
            <person name="Li Z."/>
            <person name="Hsiao Y.Y."/>
            <person name="Qi Y."/>
            <person name="Fu T."/>
            <person name="Tang G.D."/>
            <person name="Zhang D."/>
            <person name="Sun W.H."/>
            <person name="Liu D.K."/>
            <person name="Li Y."/>
            <person name="Chen G.Z."/>
            <person name="Liu X.D."/>
            <person name="Liao X.Y."/>
            <person name="Jiang Y.T."/>
            <person name="Yu X."/>
            <person name="Hao Y."/>
            <person name="Huang J."/>
            <person name="Zhao X.W."/>
            <person name="Ke S."/>
            <person name="Chen Y.Y."/>
            <person name="Wu W.L."/>
            <person name="Hsu J.L."/>
            <person name="Lin Y.F."/>
            <person name="Huang M.D."/>
            <person name="Li C.Y."/>
            <person name="Huang L."/>
            <person name="Wang Z.W."/>
            <person name="Zhao X."/>
            <person name="Zhong W.Y."/>
            <person name="Peng D.H."/>
            <person name="Ahmad S."/>
            <person name="Lan S."/>
            <person name="Zhang J.S."/>
            <person name="Tsai W.C."/>
            <person name="Van de Peer Y."/>
            <person name="Liu Z.J."/>
        </authorList>
    </citation>
    <scope>NUCLEOTIDE SEQUENCE</scope>
    <source>
        <strain evidence="18">SCP</strain>
    </source>
</reference>
<evidence type="ECO:0000259" key="17">
    <source>
        <dbReference type="PROSITE" id="PS51295"/>
    </source>
</evidence>
<accession>A0AAV9B604</accession>
<feature type="region of interest" description="Disordered" evidence="16">
    <location>
        <begin position="284"/>
        <end position="350"/>
    </location>
</feature>
<feature type="region of interest" description="Disordered" evidence="16">
    <location>
        <begin position="779"/>
        <end position="848"/>
    </location>
</feature>
<feature type="compositionally biased region" description="Acidic residues" evidence="16">
    <location>
        <begin position="782"/>
        <end position="796"/>
    </location>
</feature>
<feature type="compositionally biased region" description="Polar residues" evidence="16">
    <location>
        <begin position="32"/>
        <end position="46"/>
    </location>
</feature>
<comment type="subcellular location">
    <subcellularLocation>
        <location evidence="1">Plastid</location>
        <location evidence="1">Chloroplast</location>
    </subcellularLocation>
</comment>
<keyword evidence="15" id="KW-0175">Coiled coil</keyword>
<dbReference type="FunFam" id="3.30.110.60:FF:000002">
    <property type="entry name" value="CRS2-associated factor 1, chloroplastic"/>
    <property type="match status" value="2"/>
</dbReference>
<dbReference type="FunFam" id="3.30.110.60:FF:000003">
    <property type="entry name" value="CRM-domain containing factor CFM3B, chloroplastic"/>
    <property type="match status" value="1"/>
</dbReference>
<evidence type="ECO:0000256" key="6">
    <source>
        <dbReference type="ARBA" id="ARBA00022884"/>
    </source>
</evidence>
<dbReference type="GO" id="GO:0009507">
    <property type="term" value="C:chloroplast"/>
    <property type="evidence" value="ECO:0007669"/>
    <property type="project" value="UniProtKB-SubCell"/>
</dbReference>
<feature type="compositionally biased region" description="Polar residues" evidence="16">
    <location>
        <begin position="53"/>
        <end position="74"/>
    </location>
</feature>
<feature type="region of interest" description="Disordered" evidence="16">
    <location>
        <begin position="1"/>
        <end position="91"/>
    </location>
</feature>
<dbReference type="EMBL" id="JAUJYN010000005">
    <property type="protein sequence ID" value="KAK1272070.1"/>
    <property type="molecule type" value="Genomic_DNA"/>
</dbReference>
<evidence type="ECO:0000256" key="1">
    <source>
        <dbReference type="ARBA" id="ARBA00004229"/>
    </source>
</evidence>
<keyword evidence="2" id="KW-0150">Chloroplast</keyword>
<protein>
    <recommendedName>
        <fullName evidence="12">CRM-domain containing factor CFM3, chloroplastic/mitochondrial</fullName>
    </recommendedName>
    <alternativeName>
        <fullName evidence="13">Protein CRM FAMILY MEMBER 3</fullName>
    </alternativeName>
</protein>
<dbReference type="Gene3D" id="3.30.110.60">
    <property type="entry name" value="YhbY-like"/>
    <property type="match status" value="3"/>
</dbReference>
<evidence type="ECO:0000256" key="13">
    <source>
        <dbReference type="ARBA" id="ARBA00081881"/>
    </source>
</evidence>
<keyword evidence="5" id="KW-0677">Repeat</keyword>
<organism evidence="18 19">
    <name type="scientific">Acorus gramineus</name>
    <name type="common">Dwarf sweet flag</name>
    <dbReference type="NCBI Taxonomy" id="55184"/>
    <lineage>
        <taxon>Eukaryota</taxon>
        <taxon>Viridiplantae</taxon>
        <taxon>Streptophyta</taxon>
        <taxon>Embryophyta</taxon>
        <taxon>Tracheophyta</taxon>
        <taxon>Spermatophyta</taxon>
        <taxon>Magnoliopsida</taxon>
        <taxon>Liliopsida</taxon>
        <taxon>Acoraceae</taxon>
        <taxon>Acorus</taxon>
    </lineage>
</organism>
<feature type="compositionally biased region" description="Basic and acidic residues" evidence="16">
    <location>
        <begin position="284"/>
        <end position="296"/>
    </location>
</feature>
<dbReference type="Pfam" id="PF01985">
    <property type="entry name" value="CRS1_YhbY"/>
    <property type="match status" value="3"/>
</dbReference>
<dbReference type="Proteomes" id="UP001179952">
    <property type="component" value="Unassembled WGS sequence"/>
</dbReference>
<evidence type="ECO:0000256" key="2">
    <source>
        <dbReference type="ARBA" id="ARBA00022528"/>
    </source>
</evidence>
<evidence type="ECO:0000256" key="9">
    <source>
        <dbReference type="ARBA" id="ARBA00023274"/>
    </source>
</evidence>
<sequence length="848" mass="95149">MESLNTSLSILHRPHLQPFPHQRRRPHPIMTLRSNPETQSSNSISRPQKARPISSNPRFLNNRSDTHLSKNPSGGVSVGKDEVGVGRNGGRGSTMEAIVEKLKKFGYVDRKPDVFEGNSTDVASESALGFKKDEVVRFPWEKAVMEEEEEEERRKKSARSWSRTSLAELTLPEGELRRLRNLALRTKERTKIGGTGVTRAVVEAIREKWRTAEVVRLKCEGPPTLNMKRMHEILERKTGGLVIWRSGTSISIYRGVGYEHPSEEPVMQQSQTVSVGGLISFRKASEKVDESPRENDIVNDAQTDPSSSTTSIDEKKGPRENDTVNDAQTDPSSSTTSIDEKKDPENLPEFKYEDVADKLLDSLGPRFTDWPGSDPLPVDADLLPGVVHGYKPPFRILPYGVRCNLGLKEATKLRRVATVLPPHFALGRSRQHQGLAAAMVKLWERSSIAKVALKRGVQLTVSERMADEIKRLTGGTVLSRTKEFIVFYRGKDFLSPAVTEALLERERLAKALQDVEEEARLRASSSFMLSIETTEEESGIAGTLGETLEADARWGKKLDKDKNDKIIKAVEAARHADVVRKLERKLRIALRKVKKAERALAKVEAFLKPTEHKSEPESITDEERFMFRKLGLKMKAFLLLGRRGVFDGTVENMHLHWKYRELVKILMNAKTFVQARNVALSLEAESGGTLVSVDKISKQYAIIVYRGKDYQRPPTLRPKNLLTKRKALARSIELQRSEALNNHISTLHQRVEQLRAELGQMETVKGKGDEALYAKLDTAYASEDEEDTEDEGDEAYLETYNGSPNNDSVSEGDGDDFSNGYDDEDDVLADDFQSLTNFPYDDAGGSED</sequence>
<evidence type="ECO:0000256" key="10">
    <source>
        <dbReference type="ARBA" id="ARBA00055648"/>
    </source>
</evidence>
<evidence type="ECO:0000256" key="7">
    <source>
        <dbReference type="ARBA" id="ARBA00022946"/>
    </source>
</evidence>
<dbReference type="InterPro" id="IPR001890">
    <property type="entry name" value="RNA-binding_CRM"/>
</dbReference>
<comment type="caution">
    <text evidence="18">The sequence shown here is derived from an EMBL/GenBank/DDBJ whole genome shotgun (WGS) entry which is preliminary data.</text>
</comment>
<feature type="compositionally biased region" description="Basic and acidic residues" evidence="16">
    <location>
        <begin position="338"/>
        <end position="350"/>
    </location>
</feature>
<keyword evidence="6 14" id="KW-0694">RNA-binding</keyword>
<dbReference type="PANTHER" id="PTHR31846:SF19">
    <property type="entry name" value="CRM-DOMAIN CONTAINING FACTOR CFM3A, CHLOROPLASTIC_MITOCHONDRIAL"/>
    <property type="match status" value="1"/>
</dbReference>
<evidence type="ECO:0000256" key="12">
    <source>
        <dbReference type="ARBA" id="ARBA00073361"/>
    </source>
</evidence>
<dbReference type="InterPro" id="IPR045278">
    <property type="entry name" value="CRS1/CFM2/CFM3"/>
</dbReference>
<name>A0AAV9B604_ACOGR</name>
<comment type="function">
    <text evidence="10">Binds specific group II introns in chloroplasts and facilitates their splicing. Acts on subgroup IIB introns. The substrates of the subgroup IIB also require the CRM domain proteins CAF1 or CAF2, with a simultaneous binding of CFM3 and CAF1 or CAF2. May influence the biogenesis of the mitochondrial small ribosomal subunit.</text>
</comment>
<gene>
    <name evidence="18" type="ORF">QJS04_geneDACA013138</name>
</gene>
<keyword evidence="8" id="KW-0508">mRNA splicing</keyword>
<reference evidence="18" key="2">
    <citation type="submission" date="2023-06" db="EMBL/GenBank/DDBJ databases">
        <authorList>
            <person name="Ma L."/>
            <person name="Liu K.-W."/>
            <person name="Li Z."/>
            <person name="Hsiao Y.-Y."/>
            <person name="Qi Y."/>
            <person name="Fu T."/>
            <person name="Tang G."/>
            <person name="Zhang D."/>
            <person name="Sun W.-H."/>
            <person name="Liu D.-K."/>
            <person name="Li Y."/>
            <person name="Chen G.-Z."/>
            <person name="Liu X.-D."/>
            <person name="Liao X.-Y."/>
            <person name="Jiang Y.-T."/>
            <person name="Yu X."/>
            <person name="Hao Y."/>
            <person name="Huang J."/>
            <person name="Zhao X.-W."/>
            <person name="Ke S."/>
            <person name="Chen Y.-Y."/>
            <person name="Wu W.-L."/>
            <person name="Hsu J.-L."/>
            <person name="Lin Y.-F."/>
            <person name="Huang M.-D."/>
            <person name="Li C.-Y."/>
            <person name="Huang L."/>
            <person name="Wang Z.-W."/>
            <person name="Zhao X."/>
            <person name="Zhong W.-Y."/>
            <person name="Peng D.-H."/>
            <person name="Ahmad S."/>
            <person name="Lan S."/>
            <person name="Zhang J.-S."/>
            <person name="Tsai W.-C."/>
            <person name="Van De Peer Y."/>
            <person name="Liu Z.-J."/>
        </authorList>
    </citation>
    <scope>NUCLEOTIDE SEQUENCE</scope>
    <source>
        <strain evidence="18">SCP</strain>
        <tissue evidence="18">Leaves</tissue>
    </source>
</reference>
<comment type="subunit">
    <text evidence="11">Interacts with RNA. Part of large ribonucleo-protein particles that contain CAF1 and/or CAF2, and RNC1.</text>
</comment>
<evidence type="ECO:0000256" key="4">
    <source>
        <dbReference type="ARBA" id="ARBA00022664"/>
    </source>
</evidence>
<feature type="compositionally biased region" description="Polar residues" evidence="16">
    <location>
        <begin position="300"/>
        <end position="311"/>
    </location>
</feature>
<feature type="compositionally biased region" description="Polar residues" evidence="16">
    <location>
        <begin position="324"/>
        <end position="337"/>
    </location>
</feature>
<feature type="compositionally biased region" description="Acidic residues" evidence="16">
    <location>
        <begin position="810"/>
        <end position="829"/>
    </location>
</feature>
<keyword evidence="7" id="KW-0809">Transit peptide</keyword>
<dbReference type="PROSITE" id="PS51295">
    <property type="entry name" value="CRM"/>
    <property type="match status" value="3"/>
</dbReference>
<dbReference type="AlphaFoldDB" id="A0AAV9B604"/>
<evidence type="ECO:0000256" key="8">
    <source>
        <dbReference type="ARBA" id="ARBA00023187"/>
    </source>
</evidence>
<proteinExistence type="predicted"/>
<feature type="compositionally biased region" description="Basic and acidic residues" evidence="16">
    <location>
        <begin position="312"/>
        <end position="322"/>
    </location>
</feature>
<evidence type="ECO:0000256" key="14">
    <source>
        <dbReference type="PROSITE-ProRule" id="PRU00626"/>
    </source>
</evidence>
<feature type="domain" description="CRM" evidence="17">
    <location>
        <begin position="617"/>
        <end position="717"/>
    </location>
</feature>
<feature type="domain" description="CRM" evidence="17">
    <location>
        <begin position="169"/>
        <end position="265"/>
    </location>
</feature>
<dbReference type="GO" id="GO:1990904">
    <property type="term" value="C:ribonucleoprotein complex"/>
    <property type="evidence" value="ECO:0007669"/>
    <property type="project" value="UniProtKB-KW"/>
</dbReference>
<dbReference type="GO" id="GO:0003729">
    <property type="term" value="F:mRNA binding"/>
    <property type="evidence" value="ECO:0007669"/>
    <property type="project" value="InterPro"/>
</dbReference>
<evidence type="ECO:0000256" key="3">
    <source>
        <dbReference type="ARBA" id="ARBA00022640"/>
    </source>
</evidence>
<keyword evidence="3" id="KW-0934">Plastid</keyword>
<keyword evidence="4" id="KW-0507">mRNA processing</keyword>
<feature type="coiled-coil region" evidence="15">
    <location>
        <begin position="737"/>
        <end position="764"/>
    </location>
</feature>
<dbReference type="SMART" id="SM01103">
    <property type="entry name" value="CRS1_YhbY"/>
    <property type="match status" value="3"/>
</dbReference>
<evidence type="ECO:0000256" key="15">
    <source>
        <dbReference type="SAM" id="Coils"/>
    </source>
</evidence>
<feature type="compositionally biased region" description="Polar residues" evidence="16">
    <location>
        <begin position="800"/>
        <end position="809"/>
    </location>
</feature>
<evidence type="ECO:0000313" key="19">
    <source>
        <dbReference type="Proteomes" id="UP001179952"/>
    </source>
</evidence>
<keyword evidence="9" id="KW-0687">Ribonucleoprotein</keyword>
<evidence type="ECO:0000256" key="11">
    <source>
        <dbReference type="ARBA" id="ARBA00064484"/>
    </source>
</evidence>
<dbReference type="SUPFAM" id="SSF75471">
    <property type="entry name" value="YhbY-like"/>
    <property type="match status" value="3"/>
</dbReference>
<evidence type="ECO:0000256" key="5">
    <source>
        <dbReference type="ARBA" id="ARBA00022737"/>
    </source>
</evidence>